<feature type="domain" description="Peptidase M20 dimerisation" evidence="6">
    <location>
        <begin position="190"/>
        <end position="336"/>
    </location>
</feature>
<comment type="similarity">
    <text evidence="2">Belongs to the peptidase M20A family.</text>
</comment>
<dbReference type="PANTHER" id="PTHR43808:SF8">
    <property type="entry name" value="PEPTIDASE M20 DIMERISATION DOMAIN-CONTAINING PROTEIN"/>
    <property type="match status" value="1"/>
</dbReference>
<dbReference type="SUPFAM" id="SSF53187">
    <property type="entry name" value="Zn-dependent exopeptidases"/>
    <property type="match status" value="1"/>
</dbReference>
<dbReference type="InterPro" id="IPR011650">
    <property type="entry name" value="Peptidase_M20_dimer"/>
</dbReference>
<keyword evidence="3" id="KW-0479">Metal-binding</keyword>
<proteinExistence type="inferred from homology"/>
<evidence type="ECO:0000259" key="6">
    <source>
        <dbReference type="Pfam" id="PF07687"/>
    </source>
</evidence>
<keyword evidence="8" id="KW-1185">Reference proteome</keyword>
<dbReference type="Gene3D" id="3.30.70.360">
    <property type="match status" value="1"/>
</dbReference>
<dbReference type="InterPro" id="IPR002933">
    <property type="entry name" value="Peptidase_M20"/>
</dbReference>
<gene>
    <name evidence="7" type="ORF">QLQ12_30755</name>
</gene>
<evidence type="ECO:0000313" key="8">
    <source>
        <dbReference type="Proteomes" id="UP001241758"/>
    </source>
</evidence>
<dbReference type="InterPro" id="IPR036264">
    <property type="entry name" value="Bact_exopeptidase_dim_dom"/>
</dbReference>
<dbReference type="Gene3D" id="3.40.630.10">
    <property type="entry name" value="Zn peptidases"/>
    <property type="match status" value="1"/>
</dbReference>
<dbReference type="SUPFAM" id="SSF55031">
    <property type="entry name" value="Bacterial exopeptidase dimerisation domain"/>
    <property type="match status" value="1"/>
</dbReference>
<evidence type="ECO:0000256" key="4">
    <source>
        <dbReference type="ARBA" id="ARBA00022801"/>
    </source>
</evidence>
<accession>A0ABT6WTE7</accession>
<dbReference type="Pfam" id="PF01546">
    <property type="entry name" value="Peptidase_M20"/>
    <property type="match status" value="1"/>
</dbReference>
<comment type="cofactor">
    <cofactor evidence="1">
        <name>Zn(2+)</name>
        <dbReference type="ChEBI" id="CHEBI:29105"/>
    </cofactor>
</comment>
<dbReference type="RefSeq" id="WP_282764010.1">
    <property type="nucleotide sequence ID" value="NZ_JASCTH010000023.1"/>
</dbReference>
<dbReference type="Proteomes" id="UP001241758">
    <property type="component" value="Unassembled WGS sequence"/>
</dbReference>
<dbReference type="InterPro" id="IPR050072">
    <property type="entry name" value="Peptidase_M20A"/>
</dbReference>
<name>A0ABT6WTE7_9ACTN</name>
<dbReference type="Gene3D" id="1.10.150.900">
    <property type="match status" value="1"/>
</dbReference>
<comment type="caution">
    <text evidence="7">The sequence shown here is derived from an EMBL/GenBank/DDBJ whole genome shotgun (WGS) entry which is preliminary data.</text>
</comment>
<dbReference type="InterPro" id="IPR001261">
    <property type="entry name" value="ArgE/DapE_CS"/>
</dbReference>
<protein>
    <submittedName>
        <fullName evidence="7">M20/M25/M40 family metallo-hydrolase</fullName>
    </submittedName>
</protein>
<keyword evidence="5" id="KW-0862">Zinc</keyword>
<evidence type="ECO:0000256" key="3">
    <source>
        <dbReference type="ARBA" id="ARBA00022723"/>
    </source>
</evidence>
<dbReference type="EMBL" id="JASCTH010000023">
    <property type="protein sequence ID" value="MDI6103003.1"/>
    <property type="molecule type" value="Genomic_DNA"/>
</dbReference>
<dbReference type="PROSITE" id="PS00758">
    <property type="entry name" value="ARGE_DAPE_CPG2_1"/>
    <property type="match status" value="1"/>
</dbReference>
<dbReference type="Pfam" id="PF07687">
    <property type="entry name" value="M20_dimer"/>
    <property type="match status" value="1"/>
</dbReference>
<evidence type="ECO:0000313" key="7">
    <source>
        <dbReference type="EMBL" id="MDI6103003.1"/>
    </source>
</evidence>
<organism evidence="7 8">
    <name type="scientific">Actinoplanes sandaracinus</name>
    <dbReference type="NCBI Taxonomy" id="3045177"/>
    <lineage>
        <taxon>Bacteria</taxon>
        <taxon>Bacillati</taxon>
        <taxon>Actinomycetota</taxon>
        <taxon>Actinomycetes</taxon>
        <taxon>Micromonosporales</taxon>
        <taxon>Micromonosporaceae</taxon>
        <taxon>Actinoplanes</taxon>
    </lineage>
</organism>
<evidence type="ECO:0000256" key="5">
    <source>
        <dbReference type="ARBA" id="ARBA00022833"/>
    </source>
</evidence>
<sequence>MALRLPTDPVPLLQDLIRINTTNPPGDEGACVAYVADLLTDLADVDVKVVGPSASRTNLVARFPGRGEAPPLLLHGHSDVVPVTGQRWTHPPFEGSLIDGEVWGRGAIDMKGGLAMMLTALGRLRAAGERPAGDVVFAMVADEEDGSRAGAGYLVKNHPELFHGVRYAIGEEGGAGIELGGVRFHPIVVAEKRACWLRLTITGPGGHGSRLAPPDTPMAQLGRMLMMLSGARLPRHQTAVADRMLAELALGLPDSLSRSVRRMREDTARDDVPVGLPLAQALALDSVLRHTVNPTIVRTTEKINVLPSEITVDLDGRILPGDFSVDDFVGELRDLIGPQAGVELLLEGSRVYPDRIAEPEFGGLYDSMAAILTKMDPDARPLPMVSPASTDARLFAQLGIRCYGWLPMRLPAGSPHRTLLHTADERIPVEALQFGAGCLTELLRTYH</sequence>
<reference evidence="7 8" key="1">
    <citation type="submission" date="2023-05" db="EMBL/GenBank/DDBJ databases">
        <title>Actinoplanes sp. NEAU-A12 genome sequencing.</title>
        <authorList>
            <person name="Wang Z.-S."/>
        </authorList>
    </citation>
    <scope>NUCLEOTIDE SEQUENCE [LARGE SCALE GENOMIC DNA]</scope>
    <source>
        <strain evidence="7 8">NEAU-A12</strain>
    </source>
</reference>
<evidence type="ECO:0000256" key="1">
    <source>
        <dbReference type="ARBA" id="ARBA00001947"/>
    </source>
</evidence>
<dbReference type="PROSITE" id="PS00759">
    <property type="entry name" value="ARGE_DAPE_CPG2_2"/>
    <property type="match status" value="1"/>
</dbReference>
<evidence type="ECO:0000256" key="2">
    <source>
        <dbReference type="ARBA" id="ARBA00006247"/>
    </source>
</evidence>
<keyword evidence="4" id="KW-0378">Hydrolase</keyword>
<dbReference type="PANTHER" id="PTHR43808">
    <property type="entry name" value="ACETYLORNITHINE DEACETYLASE"/>
    <property type="match status" value="1"/>
</dbReference>